<dbReference type="Gene3D" id="3.30.1310.10">
    <property type="entry name" value="Nucleoid-associated protein YbaB-like domain"/>
    <property type="match status" value="1"/>
</dbReference>
<keyword evidence="3" id="KW-1185">Reference proteome</keyword>
<feature type="compositionally biased region" description="Basic and acidic residues" evidence="1">
    <location>
        <begin position="118"/>
        <end position="128"/>
    </location>
</feature>
<dbReference type="InterPro" id="IPR036894">
    <property type="entry name" value="YbaB-like_sf"/>
</dbReference>
<evidence type="ECO:0000313" key="2">
    <source>
        <dbReference type="EMBL" id="RNG31128.1"/>
    </source>
</evidence>
<reference evidence="2 3" key="1">
    <citation type="submission" date="2018-11" db="EMBL/GenBank/DDBJ databases">
        <title>The Potential of Streptomyces as Biocontrol Agents against the Tomato grey mould, Botrytis cinerea (Gray mold) Frontiers in Microbiology.</title>
        <authorList>
            <person name="Li D."/>
        </authorList>
    </citation>
    <scope>NUCLEOTIDE SEQUENCE [LARGE SCALE GENOMIC DNA]</scope>
    <source>
        <strain evidence="2 3">NEAU-LD23</strain>
    </source>
</reference>
<dbReference type="EMBL" id="RIBZ01000115">
    <property type="protein sequence ID" value="RNG31128.1"/>
    <property type="molecule type" value="Genomic_DNA"/>
</dbReference>
<dbReference type="AlphaFoldDB" id="A0A3M8WLT1"/>
<evidence type="ECO:0000256" key="1">
    <source>
        <dbReference type="SAM" id="MobiDB-lite"/>
    </source>
</evidence>
<comment type="caution">
    <text evidence="2">The sequence shown here is derived from an EMBL/GenBank/DDBJ whole genome shotgun (WGS) entry which is preliminary data.</text>
</comment>
<feature type="region of interest" description="Disordered" evidence="1">
    <location>
        <begin position="18"/>
        <end position="63"/>
    </location>
</feature>
<feature type="region of interest" description="Disordered" evidence="1">
    <location>
        <begin position="100"/>
        <end position="128"/>
    </location>
</feature>
<proteinExistence type="predicted"/>
<accession>A0A3M8WLT1</accession>
<evidence type="ECO:0008006" key="4">
    <source>
        <dbReference type="Google" id="ProtNLM"/>
    </source>
</evidence>
<dbReference type="Proteomes" id="UP000275401">
    <property type="component" value="Unassembled WGS sequence"/>
</dbReference>
<name>A0A3M8WLT1_9ACTN</name>
<gene>
    <name evidence="2" type="ORF">EEJ42_09015</name>
</gene>
<protein>
    <recommendedName>
        <fullName evidence="4">YbaB/EbfC DNA-binding family protein</fullName>
    </recommendedName>
</protein>
<organism evidence="2 3">
    <name type="scientific">Streptomyces botrytidirepellens</name>
    <dbReference type="NCBI Taxonomy" id="2486417"/>
    <lineage>
        <taxon>Bacteria</taxon>
        <taxon>Bacillati</taxon>
        <taxon>Actinomycetota</taxon>
        <taxon>Actinomycetes</taxon>
        <taxon>Kitasatosporales</taxon>
        <taxon>Streptomycetaceae</taxon>
        <taxon>Streptomyces</taxon>
    </lineage>
</organism>
<sequence length="242" mass="26420">MQEFQQYAEKLQQLMTDMQDQVPQHATGEDAQGAVSVTLGPDRLPESIKVASDWQRRQPPENLGPAVVDAYGSAMSEQMEGWARTLEQSGWEERAAELEGMPDVPGSGTGPVAPPEVPRQDRDPVRPRPMEDVVEDTLSGLDALDRLDVDSFRAPEVTGEAAARRVVIGLTAHSLVSCDVDPQWAAQQSSIRLSQALNEALRHARAKLEDVQSPGAAQIADLNPQGLMNEFLAILNDPQRLL</sequence>
<evidence type="ECO:0000313" key="3">
    <source>
        <dbReference type="Proteomes" id="UP000275401"/>
    </source>
</evidence>
<dbReference type="SUPFAM" id="SSF82607">
    <property type="entry name" value="YbaB-like"/>
    <property type="match status" value="1"/>
</dbReference>